<evidence type="ECO:0000256" key="9">
    <source>
        <dbReference type="SAM" id="Phobius"/>
    </source>
</evidence>
<feature type="transmembrane region" description="Helical" evidence="9">
    <location>
        <begin position="600"/>
        <end position="625"/>
    </location>
</feature>
<dbReference type="AlphaFoldDB" id="A0A9N9WY99"/>
<proteinExistence type="inferred from homology"/>
<name>A0A9N9WY99_9DIPT</name>
<gene>
    <name evidence="11" type="ORF">CHIRRI_LOCUS13720</name>
</gene>
<dbReference type="InterPro" id="IPR001320">
    <property type="entry name" value="Iontro_rcpt_C"/>
</dbReference>
<feature type="transmembrane region" description="Helical" evidence="9">
    <location>
        <begin position="417"/>
        <end position="434"/>
    </location>
</feature>
<dbReference type="InterPro" id="IPR052192">
    <property type="entry name" value="Insect_Ionotropic_Sensory_Rcpt"/>
</dbReference>
<evidence type="ECO:0000256" key="6">
    <source>
        <dbReference type="ARBA" id="ARBA00023136"/>
    </source>
</evidence>
<evidence type="ECO:0000256" key="4">
    <source>
        <dbReference type="ARBA" id="ARBA00022692"/>
    </source>
</evidence>
<keyword evidence="4 9" id="KW-0812">Transmembrane</keyword>
<dbReference type="GO" id="GO:0050906">
    <property type="term" value="P:detection of stimulus involved in sensory perception"/>
    <property type="evidence" value="ECO:0007669"/>
    <property type="project" value="UniProtKB-ARBA"/>
</dbReference>
<dbReference type="GO" id="GO:0005886">
    <property type="term" value="C:plasma membrane"/>
    <property type="evidence" value="ECO:0007669"/>
    <property type="project" value="UniProtKB-SubCell"/>
</dbReference>
<evidence type="ECO:0000256" key="5">
    <source>
        <dbReference type="ARBA" id="ARBA00022989"/>
    </source>
</evidence>
<feature type="domain" description="Ionotropic glutamate receptor C-terminal" evidence="10">
    <location>
        <begin position="357"/>
        <end position="551"/>
    </location>
</feature>
<dbReference type="EMBL" id="OU895880">
    <property type="protein sequence ID" value="CAG9810908.1"/>
    <property type="molecule type" value="Genomic_DNA"/>
</dbReference>
<keyword evidence="12" id="KW-1185">Reference proteome</keyword>
<evidence type="ECO:0000256" key="2">
    <source>
        <dbReference type="ARBA" id="ARBA00008685"/>
    </source>
</evidence>
<reference evidence="11" key="1">
    <citation type="submission" date="2022-01" db="EMBL/GenBank/DDBJ databases">
        <authorList>
            <person name="King R."/>
        </authorList>
    </citation>
    <scope>NUCLEOTIDE SEQUENCE</scope>
</reference>
<accession>A0A9N9WY99</accession>
<dbReference type="Pfam" id="PF00060">
    <property type="entry name" value="Lig_chan"/>
    <property type="match status" value="1"/>
</dbReference>
<evidence type="ECO:0000256" key="3">
    <source>
        <dbReference type="ARBA" id="ARBA00022475"/>
    </source>
</evidence>
<keyword evidence="6 9" id="KW-0472">Membrane</keyword>
<evidence type="ECO:0000313" key="11">
    <source>
        <dbReference type="EMBL" id="CAG9810908.1"/>
    </source>
</evidence>
<dbReference type="OrthoDB" id="6506757at2759"/>
<keyword evidence="8" id="KW-0325">Glycoprotein</keyword>
<evidence type="ECO:0000256" key="1">
    <source>
        <dbReference type="ARBA" id="ARBA00004651"/>
    </source>
</evidence>
<protein>
    <recommendedName>
        <fullName evidence="10">Ionotropic glutamate receptor C-terminal domain-containing protein</fullName>
    </recommendedName>
</protein>
<dbReference type="PANTHER" id="PTHR42643">
    <property type="entry name" value="IONOTROPIC RECEPTOR 20A-RELATED"/>
    <property type="match status" value="1"/>
</dbReference>
<dbReference type="Gene3D" id="1.10.287.70">
    <property type="match status" value="1"/>
</dbReference>
<evidence type="ECO:0000259" key="10">
    <source>
        <dbReference type="Pfam" id="PF00060"/>
    </source>
</evidence>
<evidence type="ECO:0000256" key="8">
    <source>
        <dbReference type="ARBA" id="ARBA00023180"/>
    </source>
</evidence>
<dbReference type="PANTHER" id="PTHR42643:SF30">
    <property type="entry name" value="IONOTROPIC RECEPTOR 40A-RELATED"/>
    <property type="match status" value="1"/>
</dbReference>
<dbReference type="GO" id="GO:0015276">
    <property type="term" value="F:ligand-gated monoatomic ion channel activity"/>
    <property type="evidence" value="ECO:0007669"/>
    <property type="project" value="InterPro"/>
</dbReference>
<evidence type="ECO:0000256" key="7">
    <source>
        <dbReference type="ARBA" id="ARBA00023170"/>
    </source>
</evidence>
<organism evidence="11 12">
    <name type="scientific">Chironomus riparius</name>
    <dbReference type="NCBI Taxonomy" id="315576"/>
    <lineage>
        <taxon>Eukaryota</taxon>
        <taxon>Metazoa</taxon>
        <taxon>Ecdysozoa</taxon>
        <taxon>Arthropoda</taxon>
        <taxon>Hexapoda</taxon>
        <taxon>Insecta</taxon>
        <taxon>Pterygota</taxon>
        <taxon>Neoptera</taxon>
        <taxon>Endopterygota</taxon>
        <taxon>Diptera</taxon>
        <taxon>Nematocera</taxon>
        <taxon>Chironomoidea</taxon>
        <taxon>Chironomidae</taxon>
        <taxon>Chironominae</taxon>
        <taxon>Chironomus</taxon>
    </lineage>
</organism>
<comment type="similarity">
    <text evidence="2">Belongs to the glutamate-gated ion channel (TC 1.A.10.1) family.</text>
</comment>
<keyword evidence="3" id="KW-1003">Cell membrane</keyword>
<sequence>MNLIIIDNELMTISTAIHEVVEEFFIERDVWFDIFVINEFLDANSAEFDPKSSVNKSIISAATYYEPETLQILSKFFSHPSSFTYRLSTNQALRSYFEIAKSIVFFVDSCTNFQDIHYNFMLASKFSQNFKFLTYIHNCMYSYLEQNIEHFIQHKSLLVNYGLIEDFEILLVNDGDLLYLASIEWFSEWACNRPHLKILNIYNKSTQKWNRKLTNYKKHQNFHGCELVMLLYPRTGGEKWGSYRTIPTTDAIKPFGLVPEVFELIATRFNFKPYFQPGKLNRSVSIFQEFNEVTLIPINGTVKSPNVCYEIIRFSDTLKVTTQSTTSFLEIRDIILVTPGDLYSPFEKLFLPFDDWTWKLIVLTFLGAFVAIFVINRLPSIFKTIIYGENVTTPVLNVVSSFFGISQVKLPDKNFPRFILIMFVMFCLIFRTCYQSKLFEFMTSEPRRAPPKSVEDLVERNYTMYAALYFAAGEDLTIDEIWPNMKYVDADTYHEIFRSQSQNSSARIAVVMQSMILDHYEWRTGTTKNWLQIKDSVVQVSQLGFSFFVNNYFYRGVNEAVQQLIATGIMTKVVGNLIGVKRKFVKTSEPRILGIENLDFGFVIWMWFCGICVIVFLVEVSLWSFSQMTKDWVFSKRIGNQENKPKRQNMAKLFKDRKKLYSESVVNVEAQKELQKNIL</sequence>
<dbReference type="Proteomes" id="UP001153620">
    <property type="component" value="Chromosome 4"/>
</dbReference>
<feature type="transmembrane region" description="Helical" evidence="9">
    <location>
        <begin position="356"/>
        <end position="375"/>
    </location>
</feature>
<evidence type="ECO:0000313" key="12">
    <source>
        <dbReference type="Proteomes" id="UP001153620"/>
    </source>
</evidence>
<keyword evidence="7" id="KW-0675">Receptor</keyword>
<reference evidence="11" key="2">
    <citation type="submission" date="2022-10" db="EMBL/GenBank/DDBJ databases">
        <authorList>
            <consortium name="ENA_rothamsted_submissions"/>
            <consortium name="culmorum"/>
            <person name="King R."/>
        </authorList>
    </citation>
    <scope>NUCLEOTIDE SEQUENCE</scope>
</reference>
<keyword evidence="5 9" id="KW-1133">Transmembrane helix</keyword>
<comment type="subcellular location">
    <subcellularLocation>
        <location evidence="1">Cell membrane</location>
        <topology evidence="1">Multi-pass membrane protein</topology>
    </subcellularLocation>
</comment>